<accession>A0A4Y3KBI6</accession>
<keyword evidence="2" id="KW-1185">Reference proteome</keyword>
<gene>
    <name evidence="1" type="ORF">CUD01_18010</name>
</gene>
<dbReference type="AlphaFoldDB" id="A0A4Y3KBI6"/>
<reference evidence="1 2" key="1">
    <citation type="submission" date="2019-06" db="EMBL/GenBank/DDBJ databases">
        <title>Whole genome shotgun sequence of Cellulomonas uda NBRC 3747.</title>
        <authorList>
            <person name="Hosoyama A."/>
            <person name="Uohara A."/>
            <person name="Ohji S."/>
            <person name="Ichikawa N."/>
        </authorList>
    </citation>
    <scope>NUCLEOTIDE SEQUENCE [LARGE SCALE GENOMIC DNA]</scope>
    <source>
        <strain evidence="1 2">NBRC 3747</strain>
    </source>
</reference>
<evidence type="ECO:0000313" key="1">
    <source>
        <dbReference type="EMBL" id="GEA81357.1"/>
    </source>
</evidence>
<dbReference type="EMBL" id="BJLP01000027">
    <property type="protein sequence ID" value="GEA81357.1"/>
    <property type="molecule type" value="Genomic_DNA"/>
</dbReference>
<dbReference type="Proteomes" id="UP000315842">
    <property type="component" value="Unassembled WGS sequence"/>
</dbReference>
<evidence type="ECO:0000313" key="2">
    <source>
        <dbReference type="Proteomes" id="UP000315842"/>
    </source>
</evidence>
<proteinExistence type="predicted"/>
<comment type="caution">
    <text evidence="1">The sequence shown here is derived from an EMBL/GenBank/DDBJ whole genome shotgun (WGS) entry which is preliminary data.</text>
</comment>
<protein>
    <submittedName>
        <fullName evidence="1">Uncharacterized protein</fullName>
    </submittedName>
</protein>
<sequence length="55" mass="6052">MLARLALVGPQEQLCGRGTHLNLGYPTSLPWTLDVARGVARETVLYCRRRRSGAA</sequence>
<name>A0A4Y3KBI6_CELUD</name>
<organism evidence="1 2">
    <name type="scientific">Cellulomonas uda</name>
    <dbReference type="NCBI Taxonomy" id="1714"/>
    <lineage>
        <taxon>Bacteria</taxon>
        <taxon>Bacillati</taxon>
        <taxon>Actinomycetota</taxon>
        <taxon>Actinomycetes</taxon>
        <taxon>Micrococcales</taxon>
        <taxon>Cellulomonadaceae</taxon>
        <taxon>Cellulomonas</taxon>
    </lineage>
</organism>
<dbReference type="RefSeq" id="WP_166772150.1">
    <property type="nucleotide sequence ID" value="NZ_BJLP01000027.1"/>
</dbReference>